<dbReference type="OrthoDB" id="7340501at2759"/>
<dbReference type="InterPro" id="IPR004000">
    <property type="entry name" value="Actin"/>
</dbReference>
<dbReference type="AlphaFoldDB" id="A0A4Q9LX65"/>
<proteinExistence type="inferred from homology"/>
<feature type="compositionally biased region" description="Low complexity" evidence="2">
    <location>
        <begin position="280"/>
        <end position="291"/>
    </location>
</feature>
<evidence type="ECO:0000256" key="1">
    <source>
        <dbReference type="RuleBase" id="RU000487"/>
    </source>
</evidence>
<keyword evidence="5" id="KW-1185">Reference proteome</keyword>
<comment type="similarity">
    <text evidence="1">Belongs to the actin family.</text>
</comment>
<dbReference type="SUPFAM" id="SSF53067">
    <property type="entry name" value="Actin-like ATPase domain"/>
    <property type="match status" value="2"/>
</dbReference>
<accession>A0A4Q9LX65</accession>
<gene>
    <name evidence="4" type="ORF">CWI38_0370p0050</name>
    <name evidence="3" type="ORF">CWI38_0458p0050</name>
</gene>
<dbReference type="PANTHER" id="PTHR11937">
    <property type="entry name" value="ACTIN"/>
    <property type="match status" value="1"/>
</dbReference>
<organism evidence="3 5">
    <name type="scientific">Hamiltosporidium tvaerminnensis</name>
    <dbReference type="NCBI Taxonomy" id="1176355"/>
    <lineage>
        <taxon>Eukaryota</taxon>
        <taxon>Fungi</taxon>
        <taxon>Fungi incertae sedis</taxon>
        <taxon>Microsporidia</taxon>
        <taxon>Dubosqiidae</taxon>
        <taxon>Hamiltosporidium</taxon>
    </lineage>
</organism>
<sequence>MFISIDEIHEVKNFYASKIKYSDTIIIDNGSYLCKSGYSNSDKQLVFKNKYYKTKTENSIEHVTHASVKSMFDGDIITNFETAECIFDKIFEFLECKNVKNLILTECLNNPYFSKKNLIEMCFEVYNVEKLQIGHDFIYSYLFNRKRFVKSEKCVLIVSMGHFGTDVVVLREDRIVEKYKLNYGGKQCSEYLLKLLQIKNTNLNLKLSLKHTNYLLKYLRCALDYEQETLEMYKNLQEGKEESVVIGKPERIQTSNFDKIPKKIKKNSKFGKSKEKIIETSSVETTSSSISEESDSDENIEEEESEITEENYEEEINIEEENIEENIEESYEIIRENIEESNEKIEEKTKEDEKEERKNRMLYFSGIYRFKVKIEKCLKTLKSNFENLSEEYEKLSDINGYIEKIRNKYSKIKKEIKFRENIRNQLKNKKSREYNCKFKISYGMEFNGEEEETLAMKIVESEDMEMESVLTNEIQKYINILMEYDKNFKPFEYNVIEVLKGENTNLNGLFINIERLKAVEILFEPGIVNLTQPGLIEIFEHAFSKFEIDKIFVTGGFSKIENIEKRIYNEARKVGFNDIQVIVSEDPQYDSLKGACFSDIFPVITKEEYFTLGLDAIMENEHMLLQLLDCLEKYKDTSTRRVAILKVENDNKIYPSLIKNFIKIKYGLEEEVTKKKLEEAQLANLYNEIKNRKLYSNVNDSSRWLKKGNIRSRDEAVFCYQDRNVLWDADGVYQHFGKSNKTVDHLATRCEKLVIHDYNRLHEQEILDKKYADISDLTQRVETEKHMKYDFLADDLGLIYKFNAEIIPYVMPWNNIEYIQSIVLKKTVETISFDRRKGLDLEPNAEESW</sequence>
<dbReference type="VEuPathDB" id="MicrosporidiaDB:CWI38_0458p0050"/>
<dbReference type="Gene3D" id="3.90.640.10">
    <property type="entry name" value="Actin, Chain A, domain 4"/>
    <property type="match status" value="2"/>
</dbReference>
<dbReference type="EMBL" id="PITK01000370">
    <property type="protein sequence ID" value="TBU13656.1"/>
    <property type="molecule type" value="Genomic_DNA"/>
</dbReference>
<dbReference type="Proteomes" id="UP000292282">
    <property type="component" value="Unassembled WGS sequence"/>
</dbReference>
<feature type="region of interest" description="Disordered" evidence="2">
    <location>
        <begin position="280"/>
        <end position="312"/>
    </location>
</feature>
<reference evidence="3 5" key="1">
    <citation type="submission" date="2017-12" db="EMBL/GenBank/DDBJ databases">
        <authorList>
            <person name="Pombert J.-F."/>
            <person name="Haag K.L."/>
            <person name="Ebert D."/>
        </authorList>
    </citation>
    <scope>NUCLEOTIDE SEQUENCE [LARGE SCALE GENOMIC DNA]</scope>
    <source>
        <strain evidence="3">IL-G-3</strain>
    </source>
</reference>
<dbReference type="SMART" id="SM00268">
    <property type="entry name" value="ACTIN"/>
    <property type="match status" value="1"/>
</dbReference>
<evidence type="ECO:0000313" key="3">
    <source>
        <dbReference type="EMBL" id="TBU13358.1"/>
    </source>
</evidence>
<evidence type="ECO:0000256" key="2">
    <source>
        <dbReference type="SAM" id="MobiDB-lite"/>
    </source>
</evidence>
<dbReference type="Pfam" id="PF00022">
    <property type="entry name" value="Actin"/>
    <property type="match status" value="1"/>
</dbReference>
<feature type="compositionally biased region" description="Acidic residues" evidence="2">
    <location>
        <begin position="292"/>
        <end position="312"/>
    </location>
</feature>
<protein>
    <submittedName>
        <fullName evidence="3">Putative actin-like protein</fullName>
    </submittedName>
</protein>
<comment type="caution">
    <text evidence="3">The sequence shown here is derived from an EMBL/GenBank/DDBJ whole genome shotgun (WGS) entry which is preliminary data.</text>
</comment>
<name>A0A4Q9LX65_9MICR</name>
<dbReference type="EMBL" id="PITK01000458">
    <property type="protein sequence ID" value="TBU13358.1"/>
    <property type="molecule type" value="Genomic_DNA"/>
</dbReference>
<dbReference type="VEuPathDB" id="MicrosporidiaDB:CWI38_0370p0050"/>
<evidence type="ECO:0000313" key="5">
    <source>
        <dbReference type="Proteomes" id="UP000292282"/>
    </source>
</evidence>
<dbReference type="InterPro" id="IPR043129">
    <property type="entry name" value="ATPase_NBD"/>
</dbReference>
<dbReference type="Gene3D" id="3.30.420.40">
    <property type="match status" value="3"/>
</dbReference>
<dbReference type="STRING" id="1176355.A0A4Q9LX65"/>
<evidence type="ECO:0000313" key="4">
    <source>
        <dbReference type="EMBL" id="TBU13656.1"/>
    </source>
</evidence>